<gene>
    <name evidence="2" type="ORF">BSAL_48955</name>
</gene>
<protein>
    <recommendedName>
        <fullName evidence="4">PUB domain-containing protein</fullName>
    </recommendedName>
</protein>
<evidence type="ECO:0008006" key="4">
    <source>
        <dbReference type="Google" id="ProtNLM"/>
    </source>
</evidence>
<dbReference type="EMBL" id="CYKH01000001">
    <property type="protein sequence ID" value="CUE55264.1"/>
    <property type="molecule type" value="Genomic_DNA"/>
</dbReference>
<evidence type="ECO:0000313" key="2">
    <source>
        <dbReference type="EMBL" id="CUE55264.1"/>
    </source>
</evidence>
<accession>A0A0S4IH55</accession>
<dbReference type="VEuPathDB" id="TriTrypDB:BSAL_48955"/>
<reference evidence="3" key="1">
    <citation type="submission" date="2015-09" db="EMBL/GenBank/DDBJ databases">
        <authorList>
            <consortium name="Pathogen Informatics"/>
        </authorList>
    </citation>
    <scope>NUCLEOTIDE SEQUENCE [LARGE SCALE GENOMIC DNA]</scope>
    <source>
        <strain evidence="3">Lake Konstanz</strain>
    </source>
</reference>
<feature type="region of interest" description="Disordered" evidence="1">
    <location>
        <begin position="92"/>
        <end position="111"/>
    </location>
</feature>
<feature type="region of interest" description="Disordered" evidence="1">
    <location>
        <begin position="168"/>
        <end position="193"/>
    </location>
</feature>
<dbReference type="AlphaFoldDB" id="A0A0S4IH55"/>
<dbReference type="Proteomes" id="UP000051952">
    <property type="component" value="Unassembled WGS sequence"/>
</dbReference>
<organism evidence="2 3">
    <name type="scientific">Bodo saltans</name>
    <name type="common">Flagellated protozoan</name>
    <dbReference type="NCBI Taxonomy" id="75058"/>
    <lineage>
        <taxon>Eukaryota</taxon>
        <taxon>Discoba</taxon>
        <taxon>Euglenozoa</taxon>
        <taxon>Kinetoplastea</taxon>
        <taxon>Metakinetoplastina</taxon>
        <taxon>Eubodonida</taxon>
        <taxon>Bodonidae</taxon>
        <taxon>Bodo</taxon>
    </lineage>
</organism>
<sequence length="392" mass="43325">MTEACTPQDDEASFHTLCRHKEAAVCSDLLHAVARPLMSNLLRDITNDKFHQVKTTSKLLTRAESTVGTELVALVMRRLCFRLVTPVVGPTHASDLTPATSSSPAPAPDGTWVFGTPDMSMDERKAAAVKAEQWLSEMEDSLLALSKAIHRPVIIAGGGSLATVNTADDDDIVSGKPSSTRRREDEQNASNDNSEAFLALGEKRRMQQQVERREAAERLHARQLADAREKAAADARELAEATALQQGISEDKQAVAHLEAVARSTLHNTGRLRNASFEAKHFQLRAMRHGRAFACTSCPPDAVEAHWHVINGSLLYAYCVHLSSDASKVLHLGYEHAYQYNTIPGTEHFGRTVWMTTKHIDETTGQIALLQHHTKAVDRCVYCNEEFRLLFL</sequence>
<keyword evidence="3" id="KW-1185">Reference proteome</keyword>
<dbReference type="OrthoDB" id="336240at2759"/>
<feature type="compositionally biased region" description="Low complexity" evidence="1">
    <location>
        <begin position="93"/>
        <end position="104"/>
    </location>
</feature>
<proteinExistence type="predicted"/>
<name>A0A0S4IH55_BODSA</name>
<evidence type="ECO:0000256" key="1">
    <source>
        <dbReference type="SAM" id="MobiDB-lite"/>
    </source>
</evidence>
<evidence type="ECO:0000313" key="3">
    <source>
        <dbReference type="Proteomes" id="UP000051952"/>
    </source>
</evidence>